<dbReference type="Proteomes" id="UP001387215">
    <property type="component" value="Unassembled WGS sequence"/>
</dbReference>
<dbReference type="RefSeq" id="WP_336130871.1">
    <property type="nucleotide sequence ID" value="NZ_JBANDL010000002.1"/>
</dbReference>
<dbReference type="InterPro" id="IPR013096">
    <property type="entry name" value="Cupin_2"/>
</dbReference>
<evidence type="ECO:0000313" key="2">
    <source>
        <dbReference type="EMBL" id="MEI2453572.1"/>
    </source>
</evidence>
<dbReference type="PANTHER" id="PTHR36114:SF1">
    <property type="entry name" value="16.7 KDA PROTEIN IN WHIE LOCUS"/>
    <property type="match status" value="1"/>
</dbReference>
<dbReference type="Gene3D" id="2.60.120.10">
    <property type="entry name" value="Jelly Rolls"/>
    <property type="match status" value="1"/>
</dbReference>
<dbReference type="EMBL" id="JBANDL010000002">
    <property type="protein sequence ID" value="MEI2453572.1"/>
    <property type="molecule type" value="Genomic_DNA"/>
</dbReference>
<feature type="domain" description="Cupin type-2" evidence="1">
    <location>
        <begin position="40"/>
        <end position="108"/>
    </location>
</feature>
<name>A0ABU8CY50_9GAMM</name>
<keyword evidence="3" id="KW-1185">Reference proteome</keyword>
<comment type="caution">
    <text evidence="2">The sequence shown here is derived from an EMBL/GenBank/DDBJ whole genome shotgun (WGS) entry which is preliminary data.</text>
</comment>
<dbReference type="PANTHER" id="PTHR36114">
    <property type="entry name" value="16.7 KDA PROTEIN IN WHIE LOCUS"/>
    <property type="match status" value="1"/>
</dbReference>
<evidence type="ECO:0000259" key="1">
    <source>
        <dbReference type="Pfam" id="PF07883"/>
    </source>
</evidence>
<reference evidence="2 3" key="1">
    <citation type="submission" date="2024-02" db="EMBL/GenBank/DDBJ databases">
        <title>Lysobacter Genome Sequencing and Mining.</title>
        <authorList>
            <person name="Bierman J."/>
            <person name="Walker M.C."/>
        </authorList>
    </citation>
    <scope>NUCLEOTIDE SEQUENCE [LARGE SCALE GENOMIC DNA]</scope>
    <source>
        <strain evidence="2 3">PB6250</strain>
    </source>
</reference>
<dbReference type="Pfam" id="PF07883">
    <property type="entry name" value="Cupin_2"/>
    <property type="match status" value="1"/>
</dbReference>
<evidence type="ECO:0000313" key="3">
    <source>
        <dbReference type="Proteomes" id="UP001387215"/>
    </source>
</evidence>
<gene>
    <name evidence="2" type="ORF">V2J18_02650</name>
</gene>
<accession>A0ABU8CY50</accession>
<proteinExistence type="predicted"/>
<sequence>MTSARIVRQDEHAEYYFQERCHILEWWNHPDDPQASIARARVEPGTTTRVHRLLGTTERYLILAGRGRVEVGDLAPIEVGAGDVAVIPPGVAQRIANIGDEDLLFAAICTPRFVPECYEDLDAEGE</sequence>
<organism evidence="2 3">
    <name type="scientific">Lysobacter firmicutimachus</name>
    <dbReference type="NCBI Taxonomy" id="1792846"/>
    <lineage>
        <taxon>Bacteria</taxon>
        <taxon>Pseudomonadati</taxon>
        <taxon>Pseudomonadota</taxon>
        <taxon>Gammaproteobacteria</taxon>
        <taxon>Lysobacterales</taxon>
        <taxon>Lysobacteraceae</taxon>
        <taxon>Lysobacter</taxon>
    </lineage>
</organism>
<dbReference type="InterPro" id="IPR011051">
    <property type="entry name" value="RmlC_Cupin_sf"/>
</dbReference>
<dbReference type="SUPFAM" id="SSF51182">
    <property type="entry name" value="RmlC-like cupins"/>
    <property type="match status" value="1"/>
</dbReference>
<dbReference type="InterPro" id="IPR052044">
    <property type="entry name" value="PKS_Associated_Protein"/>
</dbReference>
<protein>
    <submittedName>
        <fullName evidence="2">Cupin domain-containing protein</fullName>
    </submittedName>
</protein>
<dbReference type="CDD" id="cd02214">
    <property type="entry name" value="cupin_MJ1618"/>
    <property type="match status" value="1"/>
</dbReference>
<dbReference type="InterPro" id="IPR014710">
    <property type="entry name" value="RmlC-like_jellyroll"/>
</dbReference>